<evidence type="ECO:0000256" key="7">
    <source>
        <dbReference type="ARBA" id="ARBA00022989"/>
    </source>
</evidence>
<proteinExistence type="inferred from homology"/>
<gene>
    <name evidence="12" type="ORF">SAMN02949497_2421</name>
</gene>
<feature type="transmembrane region" description="Helical" evidence="11">
    <location>
        <begin position="26"/>
        <end position="49"/>
    </location>
</feature>
<comment type="similarity">
    <text evidence="2">Belongs to the YtcA family.</text>
</comment>
<keyword evidence="8 11" id="KW-0472">Membrane</keyword>
<dbReference type="PROSITE" id="PS51257">
    <property type="entry name" value="PROKAR_LIPOPROTEIN"/>
    <property type="match status" value="1"/>
</dbReference>
<keyword evidence="13" id="KW-1185">Reference proteome</keyword>
<keyword evidence="4" id="KW-1003">Cell membrane</keyword>
<dbReference type="OrthoDB" id="5958921at2"/>
<dbReference type="InterPro" id="IPR031381">
    <property type="entry name" value="YtcA"/>
</dbReference>
<feature type="transmembrane region" description="Helical" evidence="11">
    <location>
        <begin position="61"/>
        <end position="81"/>
    </location>
</feature>
<keyword evidence="9" id="KW-0564">Palmitate</keyword>
<keyword evidence="6" id="KW-0732">Signal</keyword>
<keyword evidence="7 11" id="KW-1133">Transmembrane helix</keyword>
<evidence type="ECO:0000313" key="12">
    <source>
        <dbReference type="EMBL" id="SMF95077.1"/>
    </source>
</evidence>
<evidence type="ECO:0000256" key="9">
    <source>
        <dbReference type="ARBA" id="ARBA00023139"/>
    </source>
</evidence>
<sequence length="82" mass="8782">MPRSLAWAGPLLLTGCDPLLSVQGSFWPPWIVCMLSGLVLAAAASLAFSALKLSPYLGNPLITYTALWALLTFTIWLVGYAV</sequence>
<reference evidence="12 13" key="1">
    <citation type="submission" date="2016-12" db="EMBL/GenBank/DDBJ databases">
        <authorList>
            <person name="Song W.-J."/>
            <person name="Kurnit D.M."/>
        </authorList>
    </citation>
    <scope>NUCLEOTIDE SEQUENCE [LARGE SCALE GENOMIC DNA]</scope>
    <source>
        <strain evidence="12 13">175</strain>
    </source>
</reference>
<dbReference type="Pfam" id="PF17090">
    <property type="entry name" value="Ytca"/>
    <property type="match status" value="1"/>
</dbReference>
<evidence type="ECO:0000256" key="4">
    <source>
        <dbReference type="ARBA" id="ARBA00022475"/>
    </source>
</evidence>
<evidence type="ECO:0000313" key="13">
    <source>
        <dbReference type="Proteomes" id="UP000192923"/>
    </source>
</evidence>
<evidence type="ECO:0000256" key="6">
    <source>
        <dbReference type="ARBA" id="ARBA00022729"/>
    </source>
</evidence>
<dbReference type="STRING" id="1760988.SAMN02949497_2421"/>
<evidence type="ECO:0000256" key="2">
    <source>
        <dbReference type="ARBA" id="ARBA00008208"/>
    </source>
</evidence>
<dbReference type="AlphaFoldDB" id="A0A1Y6CXJ9"/>
<keyword evidence="5 11" id="KW-0812">Transmembrane</keyword>
<accession>A0A1Y6CXJ9</accession>
<evidence type="ECO:0000256" key="1">
    <source>
        <dbReference type="ARBA" id="ARBA00004141"/>
    </source>
</evidence>
<evidence type="ECO:0000256" key="5">
    <source>
        <dbReference type="ARBA" id="ARBA00022692"/>
    </source>
</evidence>
<evidence type="ECO:0000256" key="8">
    <source>
        <dbReference type="ARBA" id="ARBA00023136"/>
    </source>
</evidence>
<evidence type="ECO:0000256" key="11">
    <source>
        <dbReference type="SAM" id="Phobius"/>
    </source>
</evidence>
<dbReference type="GO" id="GO:0016020">
    <property type="term" value="C:membrane"/>
    <property type="evidence" value="ECO:0007669"/>
    <property type="project" value="UniProtKB-SubCell"/>
</dbReference>
<dbReference type="EMBL" id="FXAM01000001">
    <property type="protein sequence ID" value="SMF95077.1"/>
    <property type="molecule type" value="Genomic_DNA"/>
</dbReference>
<protein>
    <recommendedName>
        <fullName evidence="3">Uncharacterized protein YtcA</fullName>
    </recommendedName>
</protein>
<evidence type="ECO:0000256" key="3">
    <source>
        <dbReference type="ARBA" id="ARBA00021237"/>
    </source>
</evidence>
<evidence type="ECO:0000256" key="10">
    <source>
        <dbReference type="ARBA" id="ARBA00023288"/>
    </source>
</evidence>
<name>A0A1Y6CXJ9_9GAMM</name>
<organism evidence="12 13">
    <name type="scientific">Methylomagnum ishizawai</name>
    <dbReference type="NCBI Taxonomy" id="1760988"/>
    <lineage>
        <taxon>Bacteria</taxon>
        <taxon>Pseudomonadati</taxon>
        <taxon>Pseudomonadota</taxon>
        <taxon>Gammaproteobacteria</taxon>
        <taxon>Methylococcales</taxon>
        <taxon>Methylococcaceae</taxon>
        <taxon>Methylomagnum</taxon>
    </lineage>
</organism>
<dbReference type="Proteomes" id="UP000192923">
    <property type="component" value="Unassembled WGS sequence"/>
</dbReference>
<comment type="subcellular location">
    <subcellularLocation>
        <location evidence="1">Membrane</location>
        <topology evidence="1">Multi-pass membrane protein</topology>
    </subcellularLocation>
</comment>
<keyword evidence="10" id="KW-0449">Lipoprotein</keyword>